<dbReference type="EMBL" id="JAAGWQ010000035">
    <property type="protein sequence ID" value="KAF5676120.1"/>
    <property type="molecule type" value="Genomic_DNA"/>
</dbReference>
<accession>A0A8H5TPR9</accession>
<dbReference type="Proteomes" id="UP000567885">
    <property type="component" value="Unassembled WGS sequence"/>
</dbReference>
<protein>
    <submittedName>
        <fullName evidence="1">Atg16-protein</fullName>
    </submittedName>
</protein>
<dbReference type="PROSITE" id="PS51257">
    <property type="entry name" value="PROKAR_LIPOPROTEIN"/>
    <property type="match status" value="1"/>
</dbReference>
<evidence type="ECO:0000313" key="2">
    <source>
        <dbReference type="Proteomes" id="UP000567885"/>
    </source>
</evidence>
<dbReference type="Pfam" id="PF12311">
    <property type="entry name" value="DUF3632"/>
    <property type="match status" value="1"/>
</dbReference>
<comment type="caution">
    <text evidence="1">The sequence shown here is derived from an EMBL/GenBank/DDBJ whole genome shotgun (WGS) entry which is preliminary data.</text>
</comment>
<dbReference type="OrthoDB" id="5392447at2759"/>
<evidence type="ECO:0000313" key="1">
    <source>
        <dbReference type="EMBL" id="KAF5676120.1"/>
    </source>
</evidence>
<sequence length="314" mass="35692">MNLQVRNLNMIPVVILGCSITRILATATPSLAVPTMPSRISFRDEWILSIAAPNIKALNESEGCHLDEAICLMNYLNGQIEVEAAAISITAYVSNDFAPRNLAMCCLWNLFADVLVHFEEDRDKVIELLLSIQKLPPTDICWWKLPGFSRSWEVYRKMYQVPLNGVENSNEDPSQAQTRHANNVATMTAEAKMFVQGVYGITNLWAFRTINLVCEGDSLDVVMPSIHAWLQIAGPKLAETLLPEQVKSYERAIRGRPDKRYLMSATLYEHWYHWQKTLLQASYDDEHLSQETLWLAAECYGIMKAQKITMPEPK</sequence>
<name>A0A8H5TPR9_FUSHE</name>
<gene>
    <name evidence="1" type="ORF">FHETE_2247</name>
</gene>
<reference evidence="1 2" key="1">
    <citation type="submission" date="2020-05" db="EMBL/GenBank/DDBJ databases">
        <title>Identification and distribution of gene clusters putatively required for synthesis of sphingolipid metabolism inhibitors in phylogenetically diverse species of the filamentous fungus Fusarium.</title>
        <authorList>
            <person name="Kim H.-S."/>
            <person name="Busman M."/>
            <person name="Brown D.W."/>
            <person name="Divon H."/>
            <person name="Uhlig S."/>
            <person name="Proctor R.H."/>
        </authorList>
    </citation>
    <scope>NUCLEOTIDE SEQUENCE [LARGE SCALE GENOMIC DNA]</scope>
    <source>
        <strain evidence="1 2">NRRL 20693</strain>
    </source>
</reference>
<keyword evidence="2" id="KW-1185">Reference proteome</keyword>
<organism evidence="1 2">
    <name type="scientific">Fusarium heterosporum</name>
    <dbReference type="NCBI Taxonomy" id="42747"/>
    <lineage>
        <taxon>Eukaryota</taxon>
        <taxon>Fungi</taxon>
        <taxon>Dikarya</taxon>
        <taxon>Ascomycota</taxon>
        <taxon>Pezizomycotina</taxon>
        <taxon>Sordariomycetes</taxon>
        <taxon>Hypocreomycetidae</taxon>
        <taxon>Hypocreales</taxon>
        <taxon>Nectriaceae</taxon>
        <taxon>Fusarium</taxon>
        <taxon>Fusarium heterosporum species complex</taxon>
    </lineage>
</organism>
<dbReference type="AlphaFoldDB" id="A0A8H5TPR9"/>
<dbReference type="InterPro" id="IPR022085">
    <property type="entry name" value="OpdG"/>
</dbReference>
<proteinExistence type="predicted"/>